<accession>A0A7Y0HE98</accession>
<sequence length="189" mass="21601">MDWRWLFGKTVRRPLPAFRAELEGSPALELFDYWNEKRGARPFPSSKSVDAVDMPADLLPNLLLVEADSNGGYRFRLAGTRMREVFGVDPTGKSLEQILDGADLENARRSYGRVLENARPWLSRVVYASRDRGTFTYQRLTLPIGLGRKPDRLLSGLFVRNDKAFVQDFGILHHNKALQVQSRFEMMLA</sequence>
<dbReference type="RefSeq" id="WP_169624958.1">
    <property type="nucleotide sequence ID" value="NZ_JABBNT010000002.1"/>
</dbReference>
<gene>
    <name evidence="1" type="ORF">HH303_09070</name>
</gene>
<name>A0A7Y0HE98_9PROT</name>
<dbReference type="InterPro" id="IPR009922">
    <property type="entry name" value="DUF1457"/>
</dbReference>
<dbReference type="Proteomes" id="UP000539372">
    <property type="component" value="Unassembled WGS sequence"/>
</dbReference>
<dbReference type="EMBL" id="JABBNT010000002">
    <property type="protein sequence ID" value="NMM44631.1"/>
    <property type="molecule type" value="Genomic_DNA"/>
</dbReference>
<dbReference type="Pfam" id="PF07310">
    <property type="entry name" value="PAS_5"/>
    <property type="match status" value="1"/>
</dbReference>
<dbReference type="AlphaFoldDB" id="A0A7Y0HE98"/>
<evidence type="ECO:0000313" key="2">
    <source>
        <dbReference type="Proteomes" id="UP000539372"/>
    </source>
</evidence>
<evidence type="ECO:0000313" key="1">
    <source>
        <dbReference type="EMBL" id="NMM44631.1"/>
    </source>
</evidence>
<keyword evidence="2" id="KW-1185">Reference proteome</keyword>
<comment type="caution">
    <text evidence="1">The sequence shown here is derived from an EMBL/GenBank/DDBJ whole genome shotgun (WGS) entry which is preliminary data.</text>
</comment>
<reference evidence="1 2" key="1">
    <citation type="submission" date="2020-04" db="EMBL/GenBank/DDBJ databases">
        <title>Rhodospirillaceae bacterium KN72 isolated from deep sea.</title>
        <authorList>
            <person name="Zhang D.-C."/>
        </authorList>
    </citation>
    <scope>NUCLEOTIDE SEQUENCE [LARGE SCALE GENOMIC DNA]</scope>
    <source>
        <strain evidence="1 2">KN72</strain>
    </source>
</reference>
<organism evidence="1 2">
    <name type="scientific">Pacificispira spongiicola</name>
    <dbReference type="NCBI Taxonomy" id="2729598"/>
    <lineage>
        <taxon>Bacteria</taxon>
        <taxon>Pseudomonadati</taxon>
        <taxon>Pseudomonadota</taxon>
        <taxon>Alphaproteobacteria</taxon>
        <taxon>Rhodospirillales</taxon>
        <taxon>Rhodospirillaceae</taxon>
        <taxon>Pacificispira</taxon>
    </lineage>
</organism>
<protein>
    <submittedName>
        <fullName evidence="1">PAS domain-containing protein</fullName>
    </submittedName>
</protein>
<proteinExistence type="predicted"/>